<dbReference type="AlphaFoldDB" id="A0AA36EYJ8"/>
<reference evidence="1" key="1">
    <citation type="submission" date="2023-08" db="EMBL/GenBank/DDBJ databases">
        <authorList>
            <person name="Alioto T."/>
            <person name="Alioto T."/>
            <person name="Gomez Garrido J."/>
        </authorList>
    </citation>
    <scope>NUCLEOTIDE SEQUENCE</scope>
</reference>
<keyword evidence="2" id="KW-1185">Reference proteome</keyword>
<dbReference type="EMBL" id="OX597815">
    <property type="protein sequence ID" value="CAI9717877.1"/>
    <property type="molecule type" value="Genomic_DNA"/>
</dbReference>
<dbReference type="Proteomes" id="UP001162480">
    <property type="component" value="Chromosome 2"/>
</dbReference>
<sequence>MTSGECLALPHIFEEKSSDEVSAYYKMLQVCEDGQKVLVSDLKICHLEEFSLRSPLGLDVQFSFPYA</sequence>
<protein>
    <submittedName>
        <fullName evidence="1">Uncharacterized protein</fullName>
    </submittedName>
</protein>
<organism evidence="1 2">
    <name type="scientific">Octopus vulgaris</name>
    <name type="common">Common octopus</name>
    <dbReference type="NCBI Taxonomy" id="6645"/>
    <lineage>
        <taxon>Eukaryota</taxon>
        <taxon>Metazoa</taxon>
        <taxon>Spiralia</taxon>
        <taxon>Lophotrochozoa</taxon>
        <taxon>Mollusca</taxon>
        <taxon>Cephalopoda</taxon>
        <taxon>Coleoidea</taxon>
        <taxon>Octopodiformes</taxon>
        <taxon>Octopoda</taxon>
        <taxon>Incirrata</taxon>
        <taxon>Octopodidae</taxon>
        <taxon>Octopus</taxon>
    </lineage>
</organism>
<proteinExistence type="predicted"/>
<name>A0AA36EYJ8_OCTVU</name>
<evidence type="ECO:0000313" key="2">
    <source>
        <dbReference type="Proteomes" id="UP001162480"/>
    </source>
</evidence>
<evidence type="ECO:0000313" key="1">
    <source>
        <dbReference type="EMBL" id="CAI9717877.1"/>
    </source>
</evidence>
<accession>A0AA36EYJ8</accession>
<gene>
    <name evidence="1" type="ORF">OCTVUL_1B022295</name>
</gene>